<sequence>MFFGRRVKRDRSKNVTCVQNAQFYLTFTEAGEWRRREKSPCQAFVRLEKASPEDVRQLKTYTAERMERVAQMMEVLLAMHDDWAITAHRDYVKMETVTLDFKDAIAALQAHGFTEDDYLLQAEYTRKWGMI</sequence>
<dbReference type="RefSeq" id="WP_408977239.1">
    <property type="nucleotide sequence ID" value="NZ_JBJUVG010000004.1"/>
</dbReference>
<proteinExistence type="predicted"/>
<organism evidence="1 2">
    <name type="scientific">Peptococcus simiae</name>
    <dbReference type="NCBI Taxonomy" id="1643805"/>
    <lineage>
        <taxon>Bacteria</taxon>
        <taxon>Bacillati</taxon>
        <taxon>Bacillota</taxon>
        <taxon>Clostridia</taxon>
        <taxon>Eubacteriales</taxon>
        <taxon>Peptococcaceae</taxon>
        <taxon>Peptococcus</taxon>
    </lineage>
</organism>
<reference evidence="1 2" key="1">
    <citation type="journal article" date="2016" name="Int. J. Syst. Evol. Microbiol.">
        <title>Peptococcus simiae sp. nov., isolated from rhesus macaque faeces and emended description of the genus Peptococcus.</title>
        <authorList>
            <person name="Shkoporov A.N."/>
            <person name="Efimov B.A."/>
            <person name="Kondova I."/>
            <person name="Ouwerling B."/>
            <person name="Chaplin A.V."/>
            <person name="Shcherbakova V.A."/>
            <person name="Langermans J.A.M."/>
        </authorList>
    </citation>
    <scope>NUCLEOTIDE SEQUENCE [LARGE SCALE GENOMIC DNA]</scope>
    <source>
        <strain evidence="1 2">M108</strain>
    </source>
</reference>
<evidence type="ECO:0000313" key="1">
    <source>
        <dbReference type="EMBL" id="MFM9413623.1"/>
    </source>
</evidence>
<dbReference type="Proteomes" id="UP001631949">
    <property type="component" value="Unassembled WGS sequence"/>
</dbReference>
<accession>A0ABW9GYE6</accession>
<keyword evidence="2" id="KW-1185">Reference proteome</keyword>
<comment type="caution">
    <text evidence="1">The sequence shown here is derived from an EMBL/GenBank/DDBJ whole genome shotgun (WGS) entry which is preliminary data.</text>
</comment>
<evidence type="ECO:0000313" key="2">
    <source>
        <dbReference type="Proteomes" id="UP001631949"/>
    </source>
</evidence>
<dbReference type="EMBL" id="JBJUVG010000004">
    <property type="protein sequence ID" value="MFM9413623.1"/>
    <property type="molecule type" value="Genomic_DNA"/>
</dbReference>
<gene>
    <name evidence="1" type="ORF">ACKQTC_04505</name>
</gene>
<name>A0ABW9GYE6_9FIRM</name>
<protein>
    <submittedName>
        <fullName evidence="1">Uncharacterized protein</fullName>
    </submittedName>
</protein>